<evidence type="ECO:0000313" key="2">
    <source>
        <dbReference type="Proteomes" id="UP000054538"/>
    </source>
</evidence>
<protein>
    <submittedName>
        <fullName evidence="1">Uncharacterized protein</fullName>
    </submittedName>
</protein>
<reference evidence="2" key="2">
    <citation type="submission" date="2015-01" db="EMBL/GenBank/DDBJ databases">
        <title>Evolutionary Origins and Diversification of the Mycorrhizal Mutualists.</title>
        <authorList>
            <consortium name="DOE Joint Genome Institute"/>
            <consortium name="Mycorrhizal Genomics Consortium"/>
            <person name="Kohler A."/>
            <person name="Kuo A."/>
            <person name="Nagy L.G."/>
            <person name="Floudas D."/>
            <person name="Copeland A."/>
            <person name="Barry K.W."/>
            <person name="Cichocki N."/>
            <person name="Veneault-Fourrey C."/>
            <person name="LaButti K."/>
            <person name="Lindquist E.A."/>
            <person name="Lipzen A."/>
            <person name="Lundell T."/>
            <person name="Morin E."/>
            <person name="Murat C."/>
            <person name="Riley R."/>
            <person name="Ohm R."/>
            <person name="Sun H."/>
            <person name="Tunlid A."/>
            <person name="Henrissat B."/>
            <person name="Grigoriev I.V."/>
            <person name="Hibbett D.S."/>
            <person name="Martin F."/>
        </authorList>
    </citation>
    <scope>NUCLEOTIDE SEQUENCE [LARGE SCALE GENOMIC DNA]</scope>
    <source>
        <strain evidence="2">Ve08.2h10</strain>
    </source>
</reference>
<dbReference type="Proteomes" id="UP000054538">
    <property type="component" value="Unassembled WGS sequence"/>
</dbReference>
<dbReference type="AlphaFoldDB" id="A0A0D0DQT4"/>
<accession>A0A0D0DQT4</accession>
<proteinExistence type="predicted"/>
<dbReference type="OrthoDB" id="3351168at2759"/>
<organism evidence="1 2">
    <name type="scientific">Paxillus rubicundulus Ve08.2h10</name>
    <dbReference type="NCBI Taxonomy" id="930991"/>
    <lineage>
        <taxon>Eukaryota</taxon>
        <taxon>Fungi</taxon>
        <taxon>Dikarya</taxon>
        <taxon>Basidiomycota</taxon>
        <taxon>Agaricomycotina</taxon>
        <taxon>Agaricomycetes</taxon>
        <taxon>Agaricomycetidae</taxon>
        <taxon>Boletales</taxon>
        <taxon>Paxilineae</taxon>
        <taxon>Paxillaceae</taxon>
        <taxon>Paxillus</taxon>
    </lineage>
</organism>
<reference evidence="1 2" key="1">
    <citation type="submission" date="2014-04" db="EMBL/GenBank/DDBJ databases">
        <authorList>
            <consortium name="DOE Joint Genome Institute"/>
            <person name="Kuo A."/>
            <person name="Kohler A."/>
            <person name="Jargeat P."/>
            <person name="Nagy L.G."/>
            <person name="Floudas D."/>
            <person name="Copeland A."/>
            <person name="Barry K.W."/>
            <person name="Cichocki N."/>
            <person name="Veneault-Fourrey C."/>
            <person name="LaButti K."/>
            <person name="Lindquist E.A."/>
            <person name="Lipzen A."/>
            <person name="Lundell T."/>
            <person name="Morin E."/>
            <person name="Murat C."/>
            <person name="Sun H."/>
            <person name="Tunlid A."/>
            <person name="Henrissat B."/>
            <person name="Grigoriev I.V."/>
            <person name="Hibbett D.S."/>
            <person name="Martin F."/>
            <person name="Nordberg H.P."/>
            <person name="Cantor M.N."/>
            <person name="Hua S.X."/>
        </authorList>
    </citation>
    <scope>NUCLEOTIDE SEQUENCE [LARGE SCALE GENOMIC DNA]</scope>
    <source>
        <strain evidence="1 2">Ve08.2h10</strain>
    </source>
</reference>
<dbReference type="InParanoid" id="A0A0D0DQT4"/>
<dbReference type="HOGENOM" id="CLU_1111696_0_0_1"/>
<sequence length="250" mass="27539">MPVTPPGSTVRLRRIRGRVEFDSRLRQYIATQQYVTWASPSGQPNIEGTSFLPSVVSPATAQLNSSEAINRFGLSSLPRKGYKYQFLLPTICEVIPLITSIRVDYTDGGIIINASQTTPSRTFAPNDTHLLFDLSTVANEHAQKSQGEFNTPISNNTEKVYRELEDYWRGAIEFAATFPRAAYSAEGALQGRTPSNMSSPVNGTMLMVTMGWVNRGPIYIFSILPLGIVTSTPHDDSGHSQLIQVVGRMP</sequence>
<name>A0A0D0DQT4_9AGAM</name>
<dbReference type="STRING" id="930991.A0A0D0DQT4"/>
<gene>
    <name evidence="1" type="ORF">PAXRUDRAFT_11731</name>
</gene>
<dbReference type="EMBL" id="KN825073">
    <property type="protein sequence ID" value="KIK94963.1"/>
    <property type="molecule type" value="Genomic_DNA"/>
</dbReference>
<keyword evidence="2" id="KW-1185">Reference proteome</keyword>
<evidence type="ECO:0000313" key="1">
    <source>
        <dbReference type="EMBL" id="KIK94963.1"/>
    </source>
</evidence>